<dbReference type="InterPro" id="IPR050951">
    <property type="entry name" value="Retrovirus_Pol_polyprotein"/>
</dbReference>
<reference evidence="2" key="1">
    <citation type="submission" date="2021-03" db="EMBL/GenBank/DDBJ databases">
        <title>Draft genome sequence of rust myrtle Austropuccinia psidii MF-1, a brazilian biotype.</title>
        <authorList>
            <person name="Quecine M.C."/>
            <person name="Pachon D.M.R."/>
            <person name="Bonatelli M.L."/>
            <person name="Correr F.H."/>
            <person name="Franceschini L.M."/>
            <person name="Leite T.F."/>
            <person name="Margarido G.R.A."/>
            <person name="Almeida C.A."/>
            <person name="Ferrarezi J.A."/>
            <person name="Labate C.A."/>
        </authorList>
    </citation>
    <scope>NUCLEOTIDE SEQUENCE</scope>
    <source>
        <strain evidence="2">MF-1</strain>
    </source>
</reference>
<dbReference type="EMBL" id="AVOT02031734">
    <property type="protein sequence ID" value="MBW0525331.1"/>
    <property type="molecule type" value="Genomic_DNA"/>
</dbReference>
<evidence type="ECO:0000313" key="2">
    <source>
        <dbReference type="EMBL" id="MBW0525331.1"/>
    </source>
</evidence>
<accession>A0A9Q3EN74</accession>
<dbReference type="SUPFAM" id="SSF56672">
    <property type="entry name" value="DNA/RNA polymerases"/>
    <property type="match status" value="1"/>
</dbReference>
<dbReference type="InterPro" id="IPR000477">
    <property type="entry name" value="RT_dom"/>
</dbReference>
<gene>
    <name evidence="2" type="ORF">O181_065046</name>
</gene>
<sequence>MLGKDYLNIYGIDINNHKDRYFTLGKNKRQKFAFHLEKGERTVIRKVQNVNKEISVTDHFIEAQMSLELKSEMKEDLIEFLFQYREAFASDNEPLGAIKGHEVEIILNVERPYLPLSRRQAYPASPRAREELETHINELIELGALRKVGHNEEVEVTTPVIITWHNYKARMVGHFRELNAYTIPEGYQIPRIHEIVTQLSKTKSITSMDAFKSFHQNFSTPHSRKLLGVISHCDIYKCLRMPFGIKNSPSHYQIMMNNILKHELSEG</sequence>
<evidence type="ECO:0000259" key="1">
    <source>
        <dbReference type="Pfam" id="PF00078"/>
    </source>
</evidence>
<dbReference type="PANTHER" id="PTHR37984:SF5">
    <property type="entry name" value="PROTEIN NYNRIN-LIKE"/>
    <property type="match status" value="1"/>
</dbReference>
<comment type="caution">
    <text evidence="2">The sequence shown here is derived from an EMBL/GenBank/DDBJ whole genome shotgun (WGS) entry which is preliminary data.</text>
</comment>
<feature type="domain" description="Reverse transcriptase" evidence="1">
    <location>
        <begin position="168"/>
        <end position="262"/>
    </location>
</feature>
<dbReference type="InterPro" id="IPR043502">
    <property type="entry name" value="DNA/RNA_pol_sf"/>
</dbReference>
<dbReference type="CDD" id="cd01647">
    <property type="entry name" value="RT_LTR"/>
    <property type="match status" value="1"/>
</dbReference>
<dbReference type="PANTHER" id="PTHR37984">
    <property type="entry name" value="PROTEIN CBG26694"/>
    <property type="match status" value="1"/>
</dbReference>
<name>A0A9Q3EN74_9BASI</name>
<dbReference type="InterPro" id="IPR043128">
    <property type="entry name" value="Rev_trsase/Diguanyl_cyclase"/>
</dbReference>
<dbReference type="AlphaFoldDB" id="A0A9Q3EN74"/>
<dbReference type="Gene3D" id="3.10.10.10">
    <property type="entry name" value="HIV Type 1 Reverse Transcriptase, subunit A, domain 1"/>
    <property type="match status" value="1"/>
</dbReference>
<dbReference type="Proteomes" id="UP000765509">
    <property type="component" value="Unassembled WGS sequence"/>
</dbReference>
<keyword evidence="3" id="KW-1185">Reference proteome</keyword>
<protein>
    <recommendedName>
        <fullName evidence="1">Reverse transcriptase domain-containing protein</fullName>
    </recommendedName>
</protein>
<dbReference type="Pfam" id="PF00078">
    <property type="entry name" value="RVT_1"/>
    <property type="match status" value="1"/>
</dbReference>
<organism evidence="2 3">
    <name type="scientific">Austropuccinia psidii MF-1</name>
    <dbReference type="NCBI Taxonomy" id="1389203"/>
    <lineage>
        <taxon>Eukaryota</taxon>
        <taxon>Fungi</taxon>
        <taxon>Dikarya</taxon>
        <taxon>Basidiomycota</taxon>
        <taxon>Pucciniomycotina</taxon>
        <taxon>Pucciniomycetes</taxon>
        <taxon>Pucciniales</taxon>
        <taxon>Sphaerophragmiaceae</taxon>
        <taxon>Austropuccinia</taxon>
    </lineage>
</organism>
<evidence type="ECO:0000313" key="3">
    <source>
        <dbReference type="Proteomes" id="UP000765509"/>
    </source>
</evidence>
<proteinExistence type="predicted"/>
<dbReference type="Gene3D" id="3.30.70.270">
    <property type="match status" value="1"/>
</dbReference>